<reference evidence="4 5" key="1">
    <citation type="submission" date="2019-02" db="EMBL/GenBank/DDBJ databases">
        <title>Genomic Encyclopedia of Type Strains, Phase IV (KMG-IV): sequencing the most valuable type-strain genomes for metagenomic binning, comparative biology and taxonomic classification.</title>
        <authorList>
            <person name="Goeker M."/>
        </authorList>
    </citation>
    <scope>NUCLEOTIDE SEQUENCE [LARGE SCALE GENOMIC DNA]</scope>
    <source>
        <strain evidence="4 5">DSM 10617</strain>
    </source>
</reference>
<dbReference type="Proteomes" id="UP000293433">
    <property type="component" value="Unassembled WGS sequence"/>
</dbReference>
<dbReference type="GO" id="GO:0016020">
    <property type="term" value="C:membrane"/>
    <property type="evidence" value="ECO:0007669"/>
    <property type="project" value="InterPro"/>
</dbReference>
<dbReference type="PROSITE" id="PS00922">
    <property type="entry name" value="TRANSGLYCOSYLASE"/>
    <property type="match status" value="1"/>
</dbReference>
<dbReference type="SUPFAM" id="SSF53955">
    <property type="entry name" value="Lysozyme-like"/>
    <property type="match status" value="1"/>
</dbReference>
<evidence type="ECO:0000256" key="2">
    <source>
        <dbReference type="SAM" id="MobiDB-lite"/>
    </source>
</evidence>
<dbReference type="AlphaFoldDB" id="A0A4V2EX25"/>
<dbReference type="Gene3D" id="1.10.530.10">
    <property type="match status" value="1"/>
</dbReference>
<dbReference type="GO" id="GO:0008933">
    <property type="term" value="F:peptidoglycan lytic transglycosylase activity"/>
    <property type="evidence" value="ECO:0007669"/>
    <property type="project" value="InterPro"/>
</dbReference>
<dbReference type="CDD" id="cd00254">
    <property type="entry name" value="LT-like"/>
    <property type="match status" value="1"/>
</dbReference>
<dbReference type="GO" id="GO:0000270">
    <property type="term" value="P:peptidoglycan metabolic process"/>
    <property type="evidence" value="ECO:0007669"/>
    <property type="project" value="InterPro"/>
</dbReference>
<dbReference type="InterPro" id="IPR008258">
    <property type="entry name" value="Transglycosylase_SLT_dom_1"/>
</dbReference>
<dbReference type="PANTHER" id="PTHR37423:SF2">
    <property type="entry name" value="MEMBRANE-BOUND LYTIC MUREIN TRANSGLYCOSYLASE C"/>
    <property type="match status" value="1"/>
</dbReference>
<evidence type="ECO:0000256" key="1">
    <source>
        <dbReference type="ARBA" id="ARBA00007734"/>
    </source>
</evidence>
<feature type="region of interest" description="Disordered" evidence="2">
    <location>
        <begin position="240"/>
        <end position="268"/>
    </location>
</feature>
<evidence type="ECO:0000259" key="3">
    <source>
        <dbReference type="Pfam" id="PF01464"/>
    </source>
</evidence>
<sequence length="268" mass="28349">MLPVFLSLVLIRPPWRRVLPTWLALAVGSLLTLPLQAQVYASAPGDDLAAPLVLSNFASDDTPTLLIDAPAVAPVVAPRAAAAGTTSPATPLPDPVDAGMSVRAPGVPAGLLPWFQHVGREQAVPVSLLLAVAAAESGFNPRARSPKGAQGLMQLMPGTARQLGVRQVWSVGDNLRGGASYLRALLQRFSGDLPLALAAYNAGEGAVQRAGNRIPDYEETRLYVPKVLAWQRHYQHHDVPKATLASKKSRPLLKTATAAADSPRIRTP</sequence>
<name>A0A4V2EX25_9BURK</name>
<evidence type="ECO:0000313" key="5">
    <source>
        <dbReference type="Proteomes" id="UP000293433"/>
    </source>
</evidence>
<dbReference type="InterPro" id="IPR000189">
    <property type="entry name" value="Transglyc_AS"/>
</dbReference>
<dbReference type="InterPro" id="IPR023346">
    <property type="entry name" value="Lysozyme-like_dom_sf"/>
</dbReference>
<gene>
    <name evidence="4" type="ORF">EV685_0287</name>
</gene>
<dbReference type="PANTHER" id="PTHR37423">
    <property type="entry name" value="SOLUBLE LYTIC MUREIN TRANSGLYCOSYLASE-RELATED"/>
    <property type="match status" value="1"/>
</dbReference>
<evidence type="ECO:0000313" key="4">
    <source>
        <dbReference type="EMBL" id="RZS58010.1"/>
    </source>
</evidence>
<accession>A0A4V2EX25</accession>
<feature type="domain" description="Transglycosylase SLT" evidence="3">
    <location>
        <begin position="118"/>
        <end position="213"/>
    </location>
</feature>
<dbReference type="Pfam" id="PF01464">
    <property type="entry name" value="SLT"/>
    <property type="match status" value="1"/>
</dbReference>
<keyword evidence="5" id="KW-1185">Reference proteome</keyword>
<protein>
    <submittedName>
        <fullName evidence="4">Transglycosylase-like protein with SLT domain</fullName>
    </submittedName>
</protein>
<dbReference type="EMBL" id="SGWV01000007">
    <property type="protein sequence ID" value="RZS58010.1"/>
    <property type="molecule type" value="Genomic_DNA"/>
</dbReference>
<comment type="caution">
    <text evidence="4">The sequence shown here is derived from an EMBL/GenBank/DDBJ whole genome shotgun (WGS) entry which is preliminary data.</text>
</comment>
<comment type="similarity">
    <text evidence="1">Belongs to the transglycosylase Slt family.</text>
</comment>
<organism evidence="4 5">
    <name type="scientific">Sphaerotilus mobilis</name>
    <dbReference type="NCBI Taxonomy" id="47994"/>
    <lineage>
        <taxon>Bacteria</taxon>
        <taxon>Pseudomonadati</taxon>
        <taxon>Pseudomonadota</taxon>
        <taxon>Betaproteobacteria</taxon>
        <taxon>Burkholderiales</taxon>
        <taxon>Sphaerotilaceae</taxon>
        <taxon>Sphaerotilus</taxon>
    </lineage>
</organism>
<proteinExistence type="inferred from homology"/>